<accession>A0A3S4I2D6</accession>
<proteinExistence type="predicted"/>
<name>A0A3S4I2D6_CHRVL</name>
<evidence type="ECO:0000313" key="2">
    <source>
        <dbReference type="Proteomes" id="UP000275777"/>
    </source>
</evidence>
<evidence type="ECO:0000313" key="1">
    <source>
        <dbReference type="EMBL" id="VEB39733.1"/>
    </source>
</evidence>
<dbReference type="Proteomes" id="UP000275777">
    <property type="component" value="Chromosome"/>
</dbReference>
<dbReference type="EMBL" id="LR134182">
    <property type="protein sequence ID" value="VEB39733.1"/>
    <property type="molecule type" value="Genomic_DNA"/>
</dbReference>
<reference evidence="1 2" key="1">
    <citation type="submission" date="2018-12" db="EMBL/GenBank/DDBJ databases">
        <authorList>
            <consortium name="Pathogen Informatics"/>
        </authorList>
    </citation>
    <scope>NUCLEOTIDE SEQUENCE [LARGE SCALE GENOMIC DNA]</scope>
    <source>
        <strain evidence="1 2">NCTC9695</strain>
    </source>
</reference>
<organism evidence="1 2">
    <name type="scientific">Chromobacterium violaceum</name>
    <dbReference type="NCBI Taxonomy" id="536"/>
    <lineage>
        <taxon>Bacteria</taxon>
        <taxon>Pseudomonadati</taxon>
        <taxon>Pseudomonadota</taxon>
        <taxon>Betaproteobacteria</taxon>
        <taxon>Neisseriales</taxon>
        <taxon>Chromobacteriaceae</taxon>
        <taxon>Chromobacterium</taxon>
    </lineage>
</organism>
<protein>
    <submittedName>
        <fullName evidence="1">Uncharacterized protein</fullName>
    </submittedName>
</protein>
<sequence>MQLSVVKVDLLTQEVELRYTGRLDHVEDDLEDEES</sequence>
<dbReference type="AlphaFoldDB" id="A0A3S4I2D6"/>
<gene>
    <name evidence="1" type="ORF">NCTC9695_00118</name>
</gene>